<dbReference type="GO" id="GO:0060237">
    <property type="term" value="P:regulation of fungal-type cell wall organization"/>
    <property type="evidence" value="ECO:0007669"/>
    <property type="project" value="TreeGrafter"/>
</dbReference>
<feature type="non-terminal residue" evidence="4">
    <location>
        <position position="244"/>
    </location>
</feature>
<dbReference type="GO" id="GO:0090334">
    <property type="term" value="P:regulation of cell wall (1-&gt;3)-beta-D-glucan biosynthetic process"/>
    <property type="evidence" value="ECO:0007669"/>
    <property type="project" value="EnsemblFungi"/>
</dbReference>
<dbReference type="GO" id="GO:0031097">
    <property type="term" value="C:medial cortex"/>
    <property type="evidence" value="ECO:0007669"/>
    <property type="project" value="EnsemblFungi"/>
</dbReference>
<dbReference type="InterPro" id="IPR008936">
    <property type="entry name" value="Rho_GTPase_activation_prot"/>
</dbReference>
<evidence type="ECO:0000256" key="2">
    <source>
        <dbReference type="SAM" id="MobiDB-lite"/>
    </source>
</evidence>
<dbReference type="AlphaFoldDB" id="A0A1E4THP8"/>
<dbReference type="OrthoDB" id="3196451at2759"/>
<dbReference type="GO" id="GO:0007165">
    <property type="term" value="P:signal transduction"/>
    <property type="evidence" value="ECO:0007669"/>
    <property type="project" value="InterPro"/>
</dbReference>
<gene>
    <name evidence="4" type="ORF">CANCADRAFT_20500</name>
</gene>
<dbReference type="Gene3D" id="1.10.555.10">
    <property type="entry name" value="Rho GTPase activation protein"/>
    <property type="match status" value="1"/>
</dbReference>
<reference evidence="5" key="1">
    <citation type="submission" date="2016-02" db="EMBL/GenBank/DDBJ databases">
        <title>Comparative genomics of biotechnologically important yeasts.</title>
        <authorList>
            <consortium name="DOE Joint Genome Institute"/>
            <person name="Riley R."/>
            <person name="Haridas S."/>
            <person name="Wolfe K.H."/>
            <person name="Lopes M.R."/>
            <person name="Hittinger C.T."/>
            <person name="Goker M."/>
            <person name="Salamov A."/>
            <person name="Wisecaver J."/>
            <person name="Long T.M."/>
            <person name="Aerts A.L."/>
            <person name="Barry K."/>
            <person name="Choi C."/>
            <person name="Clum A."/>
            <person name="Coughlan A.Y."/>
            <person name="Deshpande S."/>
            <person name="Douglass A.P."/>
            <person name="Hanson S.J."/>
            <person name="Klenk H.-P."/>
            <person name="Labutti K."/>
            <person name="Lapidus A."/>
            <person name="Lindquist E."/>
            <person name="Lipzen A."/>
            <person name="Meier-Kolthoff J.P."/>
            <person name="Ohm R.A."/>
            <person name="Otillar R.P."/>
            <person name="Pangilinan J."/>
            <person name="Peng Y."/>
            <person name="Rokas A."/>
            <person name="Rosa C.A."/>
            <person name="Scheuner C."/>
            <person name="Sibirny A.A."/>
            <person name="Slot J.C."/>
            <person name="Stielow J.B."/>
            <person name="Sun H."/>
            <person name="Kurtzman C.P."/>
            <person name="Blackwell M."/>
            <person name="Jeffries T.W."/>
            <person name="Grigoriev I.V."/>
        </authorList>
    </citation>
    <scope>NUCLEOTIDE SEQUENCE [LARGE SCALE GENOMIC DNA]</scope>
    <source>
        <strain evidence="5">NRRL Y-17796</strain>
    </source>
</reference>
<feature type="compositionally biased region" description="Polar residues" evidence="2">
    <location>
        <begin position="1"/>
        <end position="15"/>
    </location>
</feature>
<keyword evidence="5" id="KW-1185">Reference proteome</keyword>
<dbReference type="GO" id="GO:0051286">
    <property type="term" value="C:cell tip"/>
    <property type="evidence" value="ECO:0007669"/>
    <property type="project" value="EnsemblFungi"/>
</dbReference>
<feature type="non-terminal residue" evidence="4">
    <location>
        <position position="1"/>
    </location>
</feature>
<dbReference type="InterPro" id="IPR051025">
    <property type="entry name" value="RhoGAP"/>
</dbReference>
<accession>A0A1E4THP8</accession>
<evidence type="ECO:0000313" key="5">
    <source>
        <dbReference type="Proteomes" id="UP000095023"/>
    </source>
</evidence>
<feature type="region of interest" description="Disordered" evidence="2">
    <location>
        <begin position="1"/>
        <end position="23"/>
    </location>
</feature>
<organism evidence="4 5">
    <name type="scientific">Tortispora caseinolytica NRRL Y-17796</name>
    <dbReference type="NCBI Taxonomy" id="767744"/>
    <lineage>
        <taxon>Eukaryota</taxon>
        <taxon>Fungi</taxon>
        <taxon>Dikarya</taxon>
        <taxon>Ascomycota</taxon>
        <taxon>Saccharomycotina</taxon>
        <taxon>Trigonopsidomycetes</taxon>
        <taxon>Trigonopsidales</taxon>
        <taxon>Trigonopsidaceae</taxon>
        <taxon>Tortispora</taxon>
    </lineage>
</organism>
<dbReference type="GO" id="GO:0005096">
    <property type="term" value="F:GTPase activator activity"/>
    <property type="evidence" value="ECO:0007669"/>
    <property type="project" value="UniProtKB-KW"/>
</dbReference>
<sequence>SPRKSASQTMNTSSGNDDDSIAPGSSVFQSEIFGRPLTDSLALASITISTTYKKHPDDAYGKIPVVVAKCGLFLKENATEVEGIFRLSGSAKRIRELQEAFSAPPNYGRDLSWDGYLVHDAANVLRRYLNNLPEPIIPLEFYDEFRASFTPEQKESLSAREICANLLDLIAKLPSANRELLLYILDLLSVFDKCALKNRMPAQNLAAIFQPCLLNHPQHATKIDEYLVSQDALVFMITHSDEFL</sequence>
<evidence type="ECO:0000259" key="3">
    <source>
        <dbReference type="PROSITE" id="PS50238"/>
    </source>
</evidence>
<dbReference type="PROSITE" id="PS50238">
    <property type="entry name" value="RHOGAP"/>
    <property type="match status" value="1"/>
</dbReference>
<dbReference type="EMBL" id="KV453842">
    <property type="protein sequence ID" value="ODV91282.1"/>
    <property type="molecule type" value="Genomic_DNA"/>
</dbReference>
<dbReference type="SUPFAM" id="SSF48350">
    <property type="entry name" value="GTPase activation domain, GAP"/>
    <property type="match status" value="1"/>
</dbReference>
<keyword evidence="1" id="KW-0343">GTPase activation</keyword>
<dbReference type="PANTHER" id="PTHR15228:SF25">
    <property type="entry name" value="F-BAR DOMAIN-CONTAINING PROTEIN"/>
    <property type="match status" value="1"/>
</dbReference>
<dbReference type="SMART" id="SM00324">
    <property type="entry name" value="RhoGAP"/>
    <property type="match status" value="1"/>
</dbReference>
<feature type="domain" description="Rho-GAP" evidence="3">
    <location>
        <begin position="46"/>
        <end position="244"/>
    </location>
</feature>
<protein>
    <recommendedName>
        <fullName evidence="3">Rho-GAP domain-containing protein</fullName>
    </recommendedName>
</protein>
<name>A0A1E4THP8_9ASCO</name>
<dbReference type="PANTHER" id="PTHR15228">
    <property type="entry name" value="SPERMATHECAL PHYSIOLOGY VARIANT"/>
    <property type="match status" value="1"/>
</dbReference>
<evidence type="ECO:0000256" key="1">
    <source>
        <dbReference type="ARBA" id="ARBA00022468"/>
    </source>
</evidence>
<dbReference type="Pfam" id="PF00620">
    <property type="entry name" value="RhoGAP"/>
    <property type="match status" value="1"/>
</dbReference>
<dbReference type="Proteomes" id="UP000095023">
    <property type="component" value="Unassembled WGS sequence"/>
</dbReference>
<proteinExistence type="predicted"/>
<evidence type="ECO:0000313" key="4">
    <source>
        <dbReference type="EMBL" id="ODV91282.1"/>
    </source>
</evidence>
<dbReference type="InterPro" id="IPR000198">
    <property type="entry name" value="RhoGAP_dom"/>
</dbReference>